<protein>
    <recommendedName>
        <fullName evidence="8">BZIP domain-containing protein</fullName>
    </recommendedName>
</protein>
<proteinExistence type="inferred from homology"/>
<dbReference type="InterPro" id="IPR044827">
    <property type="entry name" value="GBF-like"/>
</dbReference>
<evidence type="ECO:0000313" key="10">
    <source>
        <dbReference type="Proteomes" id="UP000036987"/>
    </source>
</evidence>
<gene>
    <name evidence="9" type="ORF">ZOSMA_166G00500</name>
</gene>
<keyword evidence="5" id="KW-0804">Transcription</keyword>
<evidence type="ECO:0000256" key="5">
    <source>
        <dbReference type="ARBA" id="ARBA00023163"/>
    </source>
</evidence>
<organism evidence="9 10">
    <name type="scientific">Zostera marina</name>
    <name type="common">Eelgrass</name>
    <dbReference type="NCBI Taxonomy" id="29655"/>
    <lineage>
        <taxon>Eukaryota</taxon>
        <taxon>Viridiplantae</taxon>
        <taxon>Streptophyta</taxon>
        <taxon>Embryophyta</taxon>
        <taxon>Tracheophyta</taxon>
        <taxon>Spermatophyta</taxon>
        <taxon>Magnoliopsida</taxon>
        <taxon>Liliopsida</taxon>
        <taxon>Zosteraceae</taxon>
        <taxon>Zostera</taxon>
    </lineage>
</organism>
<dbReference type="Proteomes" id="UP000036987">
    <property type="component" value="Unassembled WGS sequence"/>
</dbReference>
<dbReference type="STRING" id="29655.A0A0K9PVS2"/>
<dbReference type="InterPro" id="IPR046347">
    <property type="entry name" value="bZIP_sf"/>
</dbReference>
<dbReference type="PANTHER" id="PTHR45967">
    <property type="entry name" value="G-BOX-BINDING FACTOR 3-RELATED"/>
    <property type="match status" value="1"/>
</dbReference>
<comment type="caution">
    <text evidence="9">The sequence shown here is derived from an EMBL/GenBank/DDBJ whole genome shotgun (WGS) entry which is preliminary data.</text>
</comment>
<evidence type="ECO:0000256" key="3">
    <source>
        <dbReference type="ARBA" id="ARBA00023015"/>
    </source>
</evidence>
<feature type="compositionally biased region" description="Basic and acidic residues" evidence="7">
    <location>
        <begin position="231"/>
        <end position="241"/>
    </location>
</feature>
<feature type="compositionally biased region" description="Basic and acidic residues" evidence="7">
    <location>
        <begin position="179"/>
        <end position="197"/>
    </location>
</feature>
<dbReference type="InterPro" id="IPR045314">
    <property type="entry name" value="bZIP_plant_GBF1"/>
</dbReference>
<dbReference type="PROSITE" id="PS50217">
    <property type="entry name" value="BZIP"/>
    <property type="match status" value="1"/>
</dbReference>
<comment type="similarity">
    <text evidence="2">Belongs to the bZIP family.</text>
</comment>
<keyword evidence="10" id="KW-1185">Reference proteome</keyword>
<dbReference type="Pfam" id="PF00170">
    <property type="entry name" value="bZIP_1"/>
    <property type="match status" value="1"/>
</dbReference>
<accession>A0A0K9PVS2</accession>
<dbReference type="GO" id="GO:0006355">
    <property type="term" value="P:regulation of DNA-templated transcription"/>
    <property type="evidence" value="ECO:0000318"/>
    <property type="project" value="GO_Central"/>
</dbReference>
<evidence type="ECO:0000256" key="2">
    <source>
        <dbReference type="ARBA" id="ARBA00007163"/>
    </source>
</evidence>
<dbReference type="PANTHER" id="PTHR45967:SF28">
    <property type="entry name" value="BASIC-LEUCINE ZIPPER (BZIP) TRANSCRIPTION FACTOR FAMILY PROTEIN"/>
    <property type="match status" value="1"/>
</dbReference>
<evidence type="ECO:0000313" key="9">
    <source>
        <dbReference type="EMBL" id="KMZ72352.1"/>
    </source>
</evidence>
<evidence type="ECO:0000256" key="1">
    <source>
        <dbReference type="ARBA" id="ARBA00004123"/>
    </source>
</evidence>
<keyword evidence="4" id="KW-0238">DNA-binding</keyword>
<dbReference type="GO" id="GO:0003700">
    <property type="term" value="F:DNA-binding transcription factor activity"/>
    <property type="evidence" value="ECO:0007669"/>
    <property type="project" value="InterPro"/>
</dbReference>
<sequence>MTIPPISSPLRHVSMYVRSAFAHPSAHRIVKDLRVTCHTTWPPILTHSPPLHILFLSSLFLPCFHIFTFTELTMSSGDWFFPSSSTSSSDQAKRCDVDRDMVEIELDAARVLADFAHIALLERESSSGGGIGERRRSTRKRGRNYNNDDDNNNNNNNIASSPFTSSSDDKTPVTGGGKVKVEEDTVIKEKKEEEGLQSKRRTTAELSELRRLPLSVDLNQRALPEEEEMSPDSKHDQKKTPDCSSSRLASFSVGRGKSELTESEKEAKKLRRVLANRESARQTIRRRQALCENLMRKAAGLSRENDEMKKEKESVFKEYLRLNEVNKDLKQKMMVRIKEEEASTRLELETPSSSMFR</sequence>
<evidence type="ECO:0000256" key="4">
    <source>
        <dbReference type="ARBA" id="ARBA00023125"/>
    </source>
</evidence>
<keyword evidence="3" id="KW-0805">Transcription regulation</keyword>
<dbReference type="InterPro" id="IPR004827">
    <property type="entry name" value="bZIP"/>
</dbReference>
<reference evidence="10" key="1">
    <citation type="journal article" date="2016" name="Nature">
        <title>The genome of the seagrass Zostera marina reveals angiosperm adaptation to the sea.</title>
        <authorList>
            <person name="Olsen J.L."/>
            <person name="Rouze P."/>
            <person name="Verhelst B."/>
            <person name="Lin Y.-C."/>
            <person name="Bayer T."/>
            <person name="Collen J."/>
            <person name="Dattolo E."/>
            <person name="De Paoli E."/>
            <person name="Dittami S."/>
            <person name="Maumus F."/>
            <person name="Michel G."/>
            <person name="Kersting A."/>
            <person name="Lauritano C."/>
            <person name="Lohaus R."/>
            <person name="Toepel M."/>
            <person name="Tonon T."/>
            <person name="Vanneste K."/>
            <person name="Amirebrahimi M."/>
            <person name="Brakel J."/>
            <person name="Bostroem C."/>
            <person name="Chovatia M."/>
            <person name="Grimwood J."/>
            <person name="Jenkins J.W."/>
            <person name="Jueterbock A."/>
            <person name="Mraz A."/>
            <person name="Stam W.T."/>
            <person name="Tice H."/>
            <person name="Bornberg-Bauer E."/>
            <person name="Green P.J."/>
            <person name="Pearson G.A."/>
            <person name="Procaccini G."/>
            <person name="Duarte C.M."/>
            <person name="Schmutz J."/>
            <person name="Reusch T.B.H."/>
            <person name="Van de Peer Y."/>
        </authorList>
    </citation>
    <scope>NUCLEOTIDE SEQUENCE [LARGE SCALE GENOMIC DNA]</scope>
    <source>
        <strain evidence="10">cv. Finnish</strain>
    </source>
</reference>
<dbReference type="CDD" id="cd14702">
    <property type="entry name" value="bZIP_plant_GBF1"/>
    <property type="match status" value="1"/>
</dbReference>
<evidence type="ECO:0000259" key="8">
    <source>
        <dbReference type="PROSITE" id="PS50217"/>
    </source>
</evidence>
<evidence type="ECO:0000256" key="6">
    <source>
        <dbReference type="ARBA" id="ARBA00023242"/>
    </source>
</evidence>
<dbReference type="GO" id="GO:0043565">
    <property type="term" value="F:sequence-specific DNA binding"/>
    <property type="evidence" value="ECO:0000318"/>
    <property type="project" value="GO_Central"/>
</dbReference>
<feature type="region of interest" description="Disordered" evidence="7">
    <location>
        <begin position="126"/>
        <end position="264"/>
    </location>
</feature>
<dbReference type="GO" id="GO:0005634">
    <property type="term" value="C:nucleus"/>
    <property type="evidence" value="ECO:0000318"/>
    <property type="project" value="GO_Central"/>
</dbReference>
<dbReference type="SMART" id="SM00338">
    <property type="entry name" value="BRLZ"/>
    <property type="match status" value="1"/>
</dbReference>
<comment type="subcellular location">
    <subcellularLocation>
        <location evidence="1">Nucleus</location>
    </subcellularLocation>
</comment>
<dbReference type="SUPFAM" id="SSF57959">
    <property type="entry name" value="Leucine zipper domain"/>
    <property type="match status" value="1"/>
</dbReference>
<keyword evidence="6" id="KW-0539">Nucleus</keyword>
<name>A0A0K9PVS2_ZOSMR</name>
<feature type="domain" description="BZIP" evidence="8">
    <location>
        <begin position="266"/>
        <end position="329"/>
    </location>
</feature>
<dbReference type="EMBL" id="LFYR01000636">
    <property type="protein sequence ID" value="KMZ72352.1"/>
    <property type="molecule type" value="Genomic_DNA"/>
</dbReference>
<dbReference type="AlphaFoldDB" id="A0A0K9PVS2"/>
<dbReference type="OrthoDB" id="1928614at2759"/>
<evidence type="ECO:0000256" key="7">
    <source>
        <dbReference type="SAM" id="MobiDB-lite"/>
    </source>
</evidence>